<dbReference type="RefSeq" id="XP_005716186.1">
    <property type="nucleotide sequence ID" value="XM_005716129.1"/>
</dbReference>
<keyword evidence="2" id="KW-1185">Reference proteome</keyword>
<dbReference type="Gramene" id="CDF36367">
    <property type="protein sequence ID" value="CDF36367"/>
    <property type="gene ID" value="CHC_T00004691001"/>
</dbReference>
<organism evidence="1 2">
    <name type="scientific">Chondrus crispus</name>
    <name type="common">Carrageen Irish moss</name>
    <name type="synonym">Polymorpha crispa</name>
    <dbReference type="NCBI Taxonomy" id="2769"/>
    <lineage>
        <taxon>Eukaryota</taxon>
        <taxon>Rhodophyta</taxon>
        <taxon>Florideophyceae</taxon>
        <taxon>Rhodymeniophycidae</taxon>
        <taxon>Gigartinales</taxon>
        <taxon>Gigartinaceae</taxon>
        <taxon>Chondrus</taxon>
    </lineage>
</organism>
<protein>
    <submittedName>
        <fullName evidence="1">Uncharacterized protein</fullName>
    </submittedName>
</protein>
<dbReference type="GeneID" id="17323899"/>
<evidence type="ECO:0000313" key="1">
    <source>
        <dbReference type="EMBL" id="CDF36367.1"/>
    </source>
</evidence>
<dbReference type="Proteomes" id="UP000012073">
    <property type="component" value="Unassembled WGS sequence"/>
</dbReference>
<sequence length="141" mass="15913">MLNWIKIEFNRTYAVGDSQCIKWTNQVHADVHTCPNMPVHAVLKEALISIQNSALVMDTFSQGNRRIPSGVNPKTKSFGFGSARWLWPTRTQTAAPLTPSPEAVEFVDWFLQNIDFSVEQTLMCSDTPLSCSFLRQILLDP</sequence>
<reference evidence="2" key="1">
    <citation type="journal article" date="2013" name="Proc. Natl. Acad. Sci. U.S.A.">
        <title>Genome structure and metabolic features in the red seaweed Chondrus crispus shed light on evolution of the Archaeplastida.</title>
        <authorList>
            <person name="Collen J."/>
            <person name="Porcel B."/>
            <person name="Carre W."/>
            <person name="Ball S.G."/>
            <person name="Chaparro C."/>
            <person name="Tonon T."/>
            <person name="Barbeyron T."/>
            <person name="Michel G."/>
            <person name="Noel B."/>
            <person name="Valentin K."/>
            <person name="Elias M."/>
            <person name="Artiguenave F."/>
            <person name="Arun A."/>
            <person name="Aury J.M."/>
            <person name="Barbosa-Neto J.F."/>
            <person name="Bothwell J.H."/>
            <person name="Bouget F.Y."/>
            <person name="Brillet L."/>
            <person name="Cabello-Hurtado F."/>
            <person name="Capella-Gutierrez S."/>
            <person name="Charrier B."/>
            <person name="Cladiere L."/>
            <person name="Cock J.M."/>
            <person name="Coelho S.M."/>
            <person name="Colleoni C."/>
            <person name="Czjzek M."/>
            <person name="Da Silva C."/>
            <person name="Delage L."/>
            <person name="Denoeud F."/>
            <person name="Deschamps P."/>
            <person name="Dittami S.M."/>
            <person name="Gabaldon T."/>
            <person name="Gachon C.M."/>
            <person name="Groisillier A."/>
            <person name="Herve C."/>
            <person name="Jabbari K."/>
            <person name="Katinka M."/>
            <person name="Kloareg B."/>
            <person name="Kowalczyk N."/>
            <person name="Labadie K."/>
            <person name="Leblanc C."/>
            <person name="Lopez P.J."/>
            <person name="McLachlan D.H."/>
            <person name="Meslet-Cladiere L."/>
            <person name="Moustafa A."/>
            <person name="Nehr Z."/>
            <person name="Nyvall Collen P."/>
            <person name="Panaud O."/>
            <person name="Partensky F."/>
            <person name="Poulain J."/>
            <person name="Rensing S.A."/>
            <person name="Rousvoal S."/>
            <person name="Samson G."/>
            <person name="Symeonidi A."/>
            <person name="Weissenbach J."/>
            <person name="Zambounis A."/>
            <person name="Wincker P."/>
            <person name="Boyen C."/>
        </authorList>
    </citation>
    <scope>NUCLEOTIDE SEQUENCE [LARGE SCALE GENOMIC DNA]</scope>
    <source>
        <strain evidence="2">cv. Stackhouse</strain>
    </source>
</reference>
<evidence type="ECO:0000313" key="2">
    <source>
        <dbReference type="Proteomes" id="UP000012073"/>
    </source>
</evidence>
<accession>R7QCY5</accession>
<dbReference type="EMBL" id="HG001774">
    <property type="protein sequence ID" value="CDF36367.1"/>
    <property type="molecule type" value="Genomic_DNA"/>
</dbReference>
<dbReference type="AlphaFoldDB" id="R7QCY5"/>
<proteinExistence type="predicted"/>
<gene>
    <name evidence="1" type="ORF">CHC_T00004691001</name>
</gene>
<name>R7QCY5_CHOCR</name>
<dbReference type="KEGG" id="ccp:CHC_T00004691001"/>